<gene>
    <name evidence="1" type="ORF">BESB_023720</name>
</gene>
<dbReference type="KEGG" id="bbes:BESB_023720"/>
<dbReference type="OrthoDB" id="354141at2759"/>
<evidence type="ECO:0000313" key="1">
    <source>
        <dbReference type="EMBL" id="PFH31880.1"/>
    </source>
</evidence>
<evidence type="ECO:0000313" key="2">
    <source>
        <dbReference type="Proteomes" id="UP000224006"/>
    </source>
</evidence>
<accession>A0A2A9M916</accession>
<dbReference type="RefSeq" id="XP_029215889.1">
    <property type="nucleotide sequence ID" value="XM_029361074.1"/>
</dbReference>
<dbReference type="AlphaFoldDB" id="A0A2A9M916"/>
<reference evidence="1 2" key="1">
    <citation type="submission" date="2017-09" db="EMBL/GenBank/DDBJ databases">
        <title>Genome sequencing of Besnoitia besnoiti strain Bb-Ger1.</title>
        <authorList>
            <person name="Schares G."/>
            <person name="Venepally P."/>
            <person name="Lorenzi H.A."/>
        </authorList>
    </citation>
    <scope>NUCLEOTIDE SEQUENCE [LARGE SCALE GENOMIC DNA]</scope>
    <source>
        <strain evidence="1 2">Bb-Ger1</strain>
    </source>
</reference>
<dbReference type="EMBL" id="NWUJ01000013">
    <property type="protein sequence ID" value="PFH31880.1"/>
    <property type="molecule type" value="Genomic_DNA"/>
</dbReference>
<comment type="caution">
    <text evidence="1">The sequence shown here is derived from an EMBL/GenBank/DDBJ whole genome shotgun (WGS) entry which is preliminary data.</text>
</comment>
<dbReference type="GeneID" id="40307432"/>
<dbReference type="Proteomes" id="UP000224006">
    <property type="component" value="Chromosome XII"/>
</dbReference>
<protein>
    <submittedName>
        <fullName evidence="1">Uncharacterized protein</fullName>
    </submittedName>
</protein>
<sequence>MALAVCVQACPDAVTIGRPVPKPLAGTAGAILGVEMEFLGPAWQPAALVVVVASIYYKWRRVSVRFSVQAGVWPPCFIDSHISIKICVDETHRRMDNIVDYESSALADYLELLRGAPHNAEMHSG</sequence>
<name>A0A2A9M916_BESBE</name>
<keyword evidence="2" id="KW-1185">Reference proteome</keyword>
<organism evidence="1 2">
    <name type="scientific">Besnoitia besnoiti</name>
    <name type="common">Apicomplexan protozoan</name>
    <dbReference type="NCBI Taxonomy" id="94643"/>
    <lineage>
        <taxon>Eukaryota</taxon>
        <taxon>Sar</taxon>
        <taxon>Alveolata</taxon>
        <taxon>Apicomplexa</taxon>
        <taxon>Conoidasida</taxon>
        <taxon>Coccidia</taxon>
        <taxon>Eucoccidiorida</taxon>
        <taxon>Eimeriorina</taxon>
        <taxon>Sarcocystidae</taxon>
        <taxon>Besnoitia</taxon>
    </lineage>
</organism>
<proteinExistence type="predicted"/>
<dbReference type="VEuPathDB" id="ToxoDB:BESB_023720"/>